<keyword evidence="1" id="KW-0808">Transferase</keyword>
<keyword evidence="4" id="KW-0548">Nucleotidyltransferase</keyword>
<proteinExistence type="predicted"/>
<dbReference type="PANTHER" id="PTHR19136">
    <property type="entry name" value="MOLYBDENUM COFACTOR GUANYLYLTRANSFERASE"/>
    <property type="match status" value="1"/>
</dbReference>
<dbReference type="InterPro" id="IPR029044">
    <property type="entry name" value="Nucleotide-diphossugar_trans"/>
</dbReference>
<dbReference type="Pfam" id="PF12804">
    <property type="entry name" value="NTP_transf_3"/>
    <property type="match status" value="1"/>
</dbReference>
<name>A0ABM8G0G9_9CELL</name>
<feature type="region of interest" description="Disordered" evidence="2">
    <location>
        <begin position="18"/>
        <end position="45"/>
    </location>
</feature>
<reference evidence="5" key="1">
    <citation type="journal article" date="2019" name="Int. J. Syst. Evol. Microbiol.">
        <title>The Global Catalogue of Microorganisms (GCM) 10K type strain sequencing project: providing services to taxonomists for standard genome sequencing and annotation.</title>
        <authorList>
            <consortium name="The Broad Institute Genomics Platform"/>
            <consortium name="The Broad Institute Genome Sequencing Center for Infectious Disease"/>
            <person name="Wu L."/>
            <person name="Ma J."/>
        </authorList>
    </citation>
    <scope>NUCLEOTIDE SEQUENCE [LARGE SCALE GENOMIC DNA]</scope>
    <source>
        <strain evidence="5">NBRC 108565</strain>
    </source>
</reference>
<keyword evidence="5" id="KW-1185">Reference proteome</keyword>
<feature type="region of interest" description="Disordered" evidence="2">
    <location>
        <begin position="226"/>
        <end position="247"/>
    </location>
</feature>
<dbReference type="SUPFAM" id="SSF53448">
    <property type="entry name" value="Nucleotide-diphospho-sugar transferases"/>
    <property type="match status" value="1"/>
</dbReference>
<gene>
    <name evidence="4" type="ORF">GCM10025865_07940</name>
</gene>
<evidence type="ECO:0000259" key="3">
    <source>
        <dbReference type="Pfam" id="PF12804"/>
    </source>
</evidence>
<feature type="domain" description="MobA-like NTP transferase" evidence="3">
    <location>
        <begin position="48"/>
        <end position="194"/>
    </location>
</feature>
<dbReference type="GO" id="GO:0016779">
    <property type="term" value="F:nucleotidyltransferase activity"/>
    <property type="evidence" value="ECO:0007669"/>
    <property type="project" value="UniProtKB-KW"/>
</dbReference>
<evidence type="ECO:0000256" key="2">
    <source>
        <dbReference type="SAM" id="MobiDB-lite"/>
    </source>
</evidence>
<organism evidence="4 5">
    <name type="scientific">Paraoerskovia sediminicola</name>
    <dbReference type="NCBI Taxonomy" id="1138587"/>
    <lineage>
        <taxon>Bacteria</taxon>
        <taxon>Bacillati</taxon>
        <taxon>Actinomycetota</taxon>
        <taxon>Actinomycetes</taxon>
        <taxon>Micrococcales</taxon>
        <taxon>Cellulomonadaceae</taxon>
        <taxon>Paraoerskovia</taxon>
    </lineage>
</organism>
<evidence type="ECO:0000313" key="5">
    <source>
        <dbReference type="Proteomes" id="UP001321475"/>
    </source>
</evidence>
<evidence type="ECO:0000313" key="4">
    <source>
        <dbReference type="EMBL" id="BDZ41495.1"/>
    </source>
</evidence>
<sequence length="247" mass="25631">MFTSVCGAGDVRSAHYGDRVNQESCREPARVPARSSGGASGEPPRYDAVVLAGGRAARLGTPKPGLVVDGSTLLDHVLRATAGADRVVVVGPPDVARPGVEVVREDPPFGGPAAGLGAAVRALDREGTPPWLLVLACDVPRADEAVPHLLRWAAAGAEAPEGSPGTGRADGAVLAREGRDQWLVGLYRTAALRTTLDHARTPTGSLHGLPFRAVVGQLDLDRIDDSEGVTDDIDTPADLARWAGPDR</sequence>
<dbReference type="Proteomes" id="UP001321475">
    <property type="component" value="Chromosome"/>
</dbReference>
<dbReference type="InterPro" id="IPR025877">
    <property type="entry name" value="MobA-like_NTP_Trfase"/>
</dbReference>
<protein>
    <submittedName>
        <fullName evidence="4">Molybdenum cofactor guanylyltransferase</fullName>
    </submittedName>
</protein>
<feature type="compositionally biased region" description="Acidic residues" evidence="2">
    <location>
        <begin position="226"/>
        <end position="235"/>
    </location>
</feature>
<accession>A0ABM8G0G9</accession>
<dbReference type="PANTHER" id="PTHR19136:SF81">
    <property type="entry name" value="MOLYBDENUM COFACTOR GUANYLYLTRANSFERASE"/>
    <property type="match status" value="1"/>
</dbReference>
<feature type="compositionally biased region" description="Basic and acidic residues" evidence="2">
    <location>
        <begin position="18"/>
        <end position="29"/>
    </location>
</feature>
<dbReference type="EMBL" id="AP027729">
    <property type="protein sequence ID" value="BDZ41495.1"/>
    <property type="molecule type" value="Genomic_DNA"/>
</dbReference>
<evidence type="ECO:0000256" key="1">
    <source>
        <dbReference type="ARBA" id="ARBA00022679"/>
    </source>
</evidence>
<dbReference type="Gene3D" id="3.90.550.10">
    <property type="entry name" value="Spore Coat Polysaccharide Biosynthesis Protein SpsA, Chain A"/>
    <property type="match status" value="1"/>
</dbReference>